<keyword evidence="3" id="KW-1185">Reference proteome</keyword>
<name>A0A1M6IQV1_9ACTN</name>
<reference evidence="2 3" key="1">
    <citation type="submission" date="2016-11" db="EMBL/GenBank/DDBJ databases">
        <authorList>
            <person name="Jaros S."/>
            <person name="Januszkiewicz K."/>
            <person name="Wedrychowicz H."/>
        </authorList>
    </citation>
    <scope>NUCLEOTIDE SEQUENCE [LARGE SCALE GENOMIC DNA]</scope>
    <source>
        <strain evidence="2 3">CGMCC 4.5723</strain>
    </source>
</reference>
<protein>
    <submittedName>
        <fullName evidence="2">Uncharacterized protein</fullName>
    </submittedName>
</protein>
<accession>A0A1M6IQV1</accession>
<dbReference type="EMBL" id="FQZK01000005">
    <property type="protein sequence ID" value="SHJ36850.1"/>
    <property type="molecule type" value="Genomic_DNA"/>
</dbReference>
<evidence type="ECO:0000256" key="1">
    <source>
        <dbReference type="SAM" id="MobiDB-lite"/>
    </source>
</evidence>
<dbReference type="AlphaFoldDB" id="A0A1M6IQV1"/>
<organism evidence="2 3">
    <name type="scientific">Nocardiopsis flavescens</name>
    <dbReference type="NCBI Taxonomy" id="758803"/>
    <lineage>
        <taxon>Bacteria</taxon>
        <taxon>Bacillati</taxon>
        <taxon>Actinomycetota</taxon>
        <taxon>Actinomycetes</taxon>
        <taxon>Streptosporangiales</taxon>
        <taxon>Nocardiopsidaceae</taxon>
        <taxon>Nocardiopsis</taxon>
    </lineage>
</organism>
<dbReference type="STRING" id="758803.SAMN05421803_105262"/>
<evidence type="ECO:0000313" key="3">
    <source>
        <dbReference type="Proteomes" id="UP000184452"/>
    </source>
</evidence>
<evidence type="ECO:0000313" key="2">
    <source>
        <dbReference type="EMBL" id="SHJ36850.1"/>
    </source>
</evidence>
<proteinExistence type="predicted"/>
<dbReference type="Proteomes" id="UP000184452">
    <property type="component" value="Unassembled WGS sequence"/>
</dbReference>
<feature type="region of interest" description="Disordered" evidence="1">
    <location>
        <begin position="67"/>
        <end position="137"/>
    </location>
</feature>
<gene>
    <name evidence="2" type="ORF">SAMN05421803_105262</name>
</gene>
<feature type="compositionally biased region" description="Low complexity" evidence="1">
    <location>
        <begin position="67"/>
        <end position="80"/>
    </location>
</feature>
<sequence length="137" mass="13888">MRSIVTGTATGGIGGWRHVVIGLAYVENVAGAQRRPVPGARNATLAPTSAVSTGAATLITEVRVPSLTTTASAAVRTSRPSAHRPPRTVAARDARGTPITSASSPAASEHLPSVRSTAAAPSSARPTPVRVGHGERR</sequence>
<feature type="compositionally biased region" description="Low complexity" evidence="1">
    <location>
        <begin position="101"/>
        <end position="130"/>
    </location>
</feature>